<accession>A0A1Y5I0S5</accession>
<name>A0A1Y5I0S5_OSTTA</name>
<feature type="non-terminal residue" evidence="1">
    <location>
        <position position="1"/>
    </location>
</feature>
<dbReference type="EMBL" id="KZ155840">
    <property type="protein sequence ID" value="OUS41734.1"/>
    <property type="molecule type" value="Genomic_DNA"/>
</dbReference>
<organism evidence="1">
    <name type="scientific">Ostreococcus tauri</name>
    <name type="common">Marine green alga</name>
    <dbReference type="NCBI Taxonomy" id="70448"/>
    <lineage>
        <taxon>Eukaryota</taxon>
        <taxon>Viridiplantae</taxon>
        <taxon>Chlorophyta</taxon>
        <taxon>Mamiellophyceae</taxon>
        <taxon>Mamiellales</taxon>
        <taxon>Bathycoccaceae</taxon>
        <taxon>Ostreococcus</taxon>
    </lineage>
</organism>
<evidence type="ECO:0000313" key="1">
    <source>
        <dbReference type="EMBL" id="OUS41734.1"/>
    </source>
</evidence>
<dbReference type="AlphaFoldDB" id="A0A1Y5I0S5"/>
<sequence length="50" mass="5564">GVAKSQSEVTFYRSHTSILSIQGIIPLNRSAGPWVDDFPIQRMSVLALNY</sequence>
<feature type="non-terminal residue" evidence="1">
    <location>
        <position position="50"/>
    </location>
</feature>
<dbReference type="Proteomes" id="UP000195557">
    <property type="component" value="Unassembled WGS sequence"/>
</dbReference>
<reference evidence="1" key="1">
    <citation type="submission" date="2017-04" db="EMBL/GenBank/DDBJ databases">
        <title>Population genomics of picophytoplankton unveils novel chromosome hypervariability.</title>
        <authorList>
            <consortium name="DOE Joint Genome Institute"/>
            <person name="Blanc-Mathieu R."/>
            <person name="Krasovec M."/>
            <person name="Hebrard M."/>
            <person name="Yau S."/>
            <person name="Desgranges E."/>
            <person name="Martin J."/>
            <person name="Schackwitz W."/>
            <person name="Kuo A."/>
            <person name="Salin G."/>
            <person name="Donnadieu C."/>
            <person name="Desdevises Y."/>
            <person name="Sanchez-Ferandin S."/>
            <person name="Moreau H."/>
            <person name="Rivals E."/>
            <person name="Grigoriev I.V."/>
            <person name="Grimsley N."/>
            <person name="Eyre-Walker A."/>
            <person name="Piganeau G."/>
        </authorList>
    </citation>
    <scope>NUCLEOTIDE SEQUENCE [LARGE SCALE GENOMIC DNA]</scope>
    <source>
        <strain evidence="1">RCC 1115</strain>
    </source>
</reference>
<proteinExistence type="predicted"/>
<gene>
    <name evidence="1" type="ORF">BE221DRAFT_47200</name>
</gene>
<protein>
    <submittedName>
        <fullName evidence="1">Uncharacterized protein</fullName>
    </submittedName>
</protein>